<accession>A0A062VFC6</accession>
<keyword evidence="1" id="KW-0472">Membrane</keyword>
<dbReference type="STRING" id="1280954.HPO_11269"/>
<gene>
    <name evidence="2" type="ORF">HPO_11269</name>
</gene>
<evidence type="ECO:0000313" key="3">
    <source>
        <dbReference type="Proteomes" id="UP000027100"/>
    </source>
</evidence>
<sequence length="120" mass="12198">MSVGNATAQSMVNSGQVSPGAGAAGGILGALVVAAIDAGIDSNRNGKIERMLAEQGFDARAIFEEALVSALSAGQIEASHKPVSRAKGTFVPVTADPAAEHDASVDVLIRQYGFTIDNMV</sequence>
<protein>
    <submittedName>
        <fullName evidence="2">Uncharacterized protein</fullName>
    </submittedName>
</protein>
<comment type="caution">
    <text evidence="2">The sequence shown here is derived from an EMBL/GenBank/DDBJ whole genome shotgun (WGS) entry which is preliminary data.</text>
</comment>
<reference evidence="2 3" key="1">
    <citation type="journal article" date="2014" name="Antonie Van Leeuwenhoek">
        <title>Hyphomonas beringensis sp. nov. and Hyphomonas chukchiensis sp. nov., isolated from surface seawater of the Bering Sea and Chukchi Sea.</title>
        <authorList>
            <person name="Li C."/>
            <person name="Lai Q."/>
            <person name="Li G."/>
            <person name="Dong C."/>
            <person name="Wang J."/>
            <person name="Liao Y."/>
            <person name="Shao Z."/>
        </authorList>
    </citation>
    <scope>NUCLEOTIDE SEQUENCE [LARGE SCALE GENOMIC DNA]</scope>
    <source>
        <strain evidence="2 3">PS728</strain>
    </source>
</reference>
<feature type="transmembrane region" description="Helical" evidence="1">
    <location>
        <begin position="20"/>
        <end position="40"/>
    </location>
</feature>
<evidence type="ECO:0000256" key="1">
    <source>
        <dbReference type="SAM" id="Phobius"/>
    </source>
</evidence>
<dbReference type="PATRIC" id="fig|1280954.3.peg.2284"/>
<dbReference type="AlphaFoldDB" id="A0A062VFC6"/>
<organism evidence="2 3">
    <name type="scientific">Hyphomonas polymorpha PS728</name>
    <dbReference type="NCBI Taxonomy" id="1280954"/>
    <lineage>
        <taxon>Bacteria</taxon>
        <taxon>Pseudomonadati</taxon>
        <taxon>Pseudomonadota</taxon>
        <taxon>Alphaproteobacteria</taxon>
        <taxon>Hyphomonadales</taxon>
        <taxon>Hyphomonadaceae</taxon>
        <taxon>Hyphomonas</taxon>
    </lineage>
</organism>
<dbReference type="EMBL" id="ARYM01000012">
    <property type="protein sequence ID" value="KCZ98179.1"/>
    <property type="molecule type" value="Genomic_DNA"/>
</dbReference>
<name>A0A062VFC6_9PROT</name>
<keyword evidence="1" id="KW-1133">Transmembrane helix</keyword>
<keyword evidence="3" id="KW-1185">Reference proteome</keyword>
<dbReference type="Proteomes" id="UP000027100">
    <property type="component" value="Unassembled WGS sequence"/>
</dbReference>
<proteinExistence type="predicted"/>
<evidence type="ECO:0000313" key="2">
    <source>
        <dbReference type="EMBL" id="KCZ98179.1"/>
    </source>
</evidence>
<keyword evidence="1" id="KW-0812">Transmembrane</keyword>